<keyword evidence="6 10" id="KW-0479">Metal-binding</keyword>
<dbReference type="InterPro" id="IPR058240">
    <property type="entry name" value="rSAM_sf"/>
</dbReference>
<dbReference type="InterPro" id="IPR006638">
    <property type="entry name" value="Elp3/MiaA/NifB-like_rSAM"/>
</dbReference>
<evidence type="ECO:0000256" key="9">
    <source>
        <dbReference type="ARBA" id="ARBA00023186"/>
    </source>
</evidence>
<evidence type="ECO:0000256" key="4">
    <source>
        <dbReference type="ARBA" id="ARBA00022617"/>
    </source>
</evidence>
<feature type="domain" description="Radical SAM core" evidence="11">
    <location>
        <begin position="29"/>
        <end position="267"/>
    </location>
</feature>
<dbReference type="PANTHER" id="PTHR13932:SF5">
    <property type="entry name" value="RADICAL S-ADENOSYL METHIONINE DOMAIN-CONTAINING PROTEIN 1, MITOCHONDRIAL"/>
    <property type="match status" value="1"/>
</dbReference>
<comment type="similarity">
    <text evidence="2">Belongs to the anaerobic coproporphyrinogen-III oxidase family. HemW subfamily.</text>
</comment>
<dbReference type="InterPro" id="IPR004559">
    <property type="entry name" value="HemW-like"/>
</dbReference>
<evidence type="ECO:0000313" key="13">
    <source>
        <dbReference type="Proteomes" id="UP001501310"/>
    </source>
</evidence>
<evidence type="ECO:0000256" key="5">
    <source>
        <dbReference type="ARBA" id="ARBA00022691"/>
    </source>
</evidence>
<dbReference type="SFLD" id="SFLDF00288">
    <property type="entry name" value="HemN-like__clustered_with_nucl"/>
    <property type="match status" value="1"/>
</dbReference>
<protein>
    <recommendedName>
        <fullName evidence="3 10">Heme chaperone HemW</fullName>
    </recommendedName>
</protein>
<dbReference type="PROSITE" id="PS51918">
    <property type="entry name" value="RADICAL_SAM"/>
    <property type="match status" value="1"/>
</dbReference>
<dbReference type="NCBIfam" id="TIGR00539">
    <property type="entry name" value="hemN_rel"/>
    <property type="match status" value="1"/>
</dbReference>
<evidence type="ECO:0000256" key="1">
    <source>
        <dbReference type="ARBA" id="ARBA00001966"/>
    </source>
</evidence>
<evidence type="ECO:0000313" key="12">
    <source>
        <dbReference type="EMBL" id="GAA4005411.1"/>
    </source>
</evidence>
<keyword evidence="4 10" id="KW-0349">Heme</keyword>
<comment type="caution">
    <text evidence="12">The sequence shown here is derived from an EMBL/GenBank/DDBJ whole genome shotgun (WGS) entry which is preliminary data.</text>
</comment>
<evidence type="ECO:0000259" key="11">
    <source>
        <dbReference type="PROSITE" id="PS51918"/>
    </source>
</evidence>
<proteinExistence type="inferred from homology"/>
<dbReference type="RefSeq" id="WP_344709843.1">
    <property type="nucleotide sequence ID" value="NZ_BAAAZD010000002.1"/>
</dbReference>
<dbReference type="InterPro" id="IPR007197">
    <property type="entry name" value="rSAM"/>
</dbReference>
<evidence type="ECO:0000256" key="6">
    <source>
        <dbReference type="ARBA" id="ARBA00022723"/>
    </source>
</evidence>
<dbReference type="SFLD" id="SFLDF00562">
    <property type="entry name" value="HemN-like__clustered_with_heat"/>
    <property type="match status" value="1"/>
</dbReference>
<name>A0ABP7S2M0_9SPHN</name>
<keyword evidence="13" id="KW-1185">Reference proteome</keyword>
<evidence type="ECO:0000256" key="8">
    <source>
        <dbReference type="ARBA" id="ARBA00023014"/>
    </source>
</evidence>
<dbReference type="Gene3D" id="3.20.20.70">
    <property type="entry name" value="Aldolase class I"/>
    <property type="match status" value="1"/>
</dbReference>
<dbReference type="EMBL" id="BAAAZD010000002">
    <property type="protein sequence ID" value="GAA4005411.1"/>
    <property type="molecule type" value="Genomic_DNA"/>
</dbReference>
<sequence>MNFVRPERSAQRVVEGRLPERASTSLSTNDGDNSLALYIHWPFCVSKCPYCDFNSHVRDSIDQPAWRDALLADLAHEAALLPGRRLTSIFFGGGTPSLMDPATAGALIDAATSHWPAAHDVEITLEANPSSVEAARFADLAAAGINRVSLGLQSLDDQALAFLGRAHLATEGLAALDVAQRHFGRVSFDLIYALPGQSAAEWEAMLARALALGTGHLSLYQLTIEPGTRFAALHAAGKLKPLDTDEAADLFELTGAMTATAGIPLYEISNHARPGQESRHNLTYWRYGDYAGIGPGAHGRRLGARTVRHRKPENFLSALARNGHGIVEEAPLSLIEGADEALVMGLRLVEGIDPQAICRRFGLDRLLDDRAVARLVASGHLEWMGERLRTTPAGRLLLDHILGQVADPQPPSAVTRSA</sequence>
<dbReference type="SFLD" id="SFLDS00029">
    <property type="entry name" value="Radical_SAM"/>
    <property type="match status" value="1"/>
</dbReference>
<gene>
    <name evidence="12" type="primary">hemW</name>
    <name evidence="12" type="ORF">GCM10022211_17130</name>
</gene>
<dbReference type="SFLD" id="SFLDG01065">
    <property type="entry name" value="anaerobic_coproporphyrinogen-I"/>
    <property type="match status" value="1"/>
</dbReference>
<keyword evidence="8 10" id="KW-0411">Iron-sulfur</keyword>
<evidence type="ECO:0000256" key="3">
    <source>
        <dbReference type="ARBA" id="ARBA00017228"/>
    </source>
</evidence>
<dbReference type="Pfam" id="PF06969">
    <property type="entry name" value="HemN_C"/>
    <property type="match status" value="1"/>
</dbReference>
<dbReference type="CDD" id="cd01335">
    <property type="entry name" value="Radical_SAM"/>
    <property type="match status" value="1"/>
</dbReference>
<keyword evidence="9 10" id="KW-0143">Chaperone</keyword>
<reference evidence="13" key="1">
    <citation type="journal article" date="2019" name="Int. J. Syst. Evol. Microbiol.">
        <title>The Global Catalogue of Microorganisms (GCM) 10K type strain sequencing project: providing services to taxonomists for standard genome sequencing and annotation.</title>
        <authorList>
            <consortium name="The Broad Institute Genomics Platform"/>
            <consortium name="The Broad Institute Genome Sequencing Center for Infectious Disease"/>
            <person name="Wu L."/>
            <person name="Ma J."/>
        </authorList>
    </citation>
    <scope>NUCLEOTIDE SEQUENCE [LARGE SCALE GENOMIC DNA]</scope>
    <source>
        <strain evidence="13">JCM 16603</strain>
    </source>
</reference>
<dbReference type="InterPro" id="IPR013785">
    <property type="entry name" value="Aldolase_TIM"/>
</dbReference>
<comment type="cofactor">
    <cofactor evidence="1">
        <name>[4Fe-4S] cluster</name>
        <dbReference type="ChEBI" id="CHEBI:49883"/>
    </cofactor>
</comment>
<dbReference type="InterPro" id="IPR034505">
    <property type="entry name" value="Coproporphyrinogen-III_oxidase"/>
</dbReference>
<dbReference type="PANTHER" id="PTHR13932">
    <property type="entry name" value="COPROPORPHYRINIGEN III OXIDASE"/>
    <property type="match status" value="1"/>
</dbReference>
<dbReference type="SMART" id="SM00729">
    <property type="entry name" value="Elp3"/>
    <property type="match status" value="1"/>
</dbReference>
<organism evidence="12 13">
    <name type="scientific">Sphingomonas humi</name>
    <dbReference type="NCBI Taxonomy" id="335630"/>
    <lineage>
        <taxon>Bacteria</taxon>
        <taxon>Pseudomonadati</taxon>
        <taxon>Pseudomonadota</taxon>
        <taxon>Alphaproteobacteria</taxon>
        <taxon>Sphingomonadales</taxon>
        <taxon>Sphingomonadaceae</taxon>
        <taxon>Sphingomonas</taxon>
    </lineage>
</organism>
<comment type="function">
    <text evidence="10">Probably acts as a heme chaperone, transferring heme to an unknown acceptor. Binds one molecule of heme per monomer, possibly covalently. Binds 1 [4Fe-4S] cluster. The cluster is coordinated with 3 cysteines and an exchangeable S-adenosyl-L-methionine.</text>
</comment>
<keyword evidence="10" id="KW-0963">Cytoplasm</keyword>
<accession>A0ABP7S2M0</accession>
<dbReference type="Pfam" id="PF04055">
    <property type="entry name" value="Radical_SAM"/>
    <property type="match status" value="1"/>
</dbReference>
<comment type="subcellular location">
    <subcellularLocation>
        <location evidence="10">Cytoplasm</location>
    </subcellularLocation>
</comment>
<evidence type="ECO:0000256" key="7">
    <source>
        <dbReference type="ARBA" id="ARBA00023004"/>
    </source>
</evidence>
<evidence type="ECO:0000256" key="10">
    <source>
        <dbReference type="RuleBase" id="RU364116"/>
    </source>
</evidence>
<dbReference type="Proteomes" id="UP001501310">
    <property type="component" value="Unassembled WGS sequence"/>
</dbReference>
<dbReference type="SUPFAM" id="SSF102114">
    <property type="entry name" value="Radical SAM enzymes"/>
    <property type="match status" value="1"/>
</dbReference>
<keyword evidence="5 10" id="KW-0949">S-adenosyl-L-methionine</keyword>
<dbReference type="InterPro" id="IPR010723">
    <property type="entry name" value="HemN_C"/>
</dbReference>
<evidence type="ECO:0000256" key="2">
    <source>
        <dbReference type="ARBA" id="ARBA00006100"/>
    </source>
</evidence>
<keyword evidence="10" id="KW-0004">4Fe-4S</keyword>
<keyword evidence="7 10" id="KW-0408">Iron</keyword>